<evidence type="ECO:0000313" key="3">
    <source>
        <dbReference type="Proteomes" id="UP000240883"/>
    </source>
</evidence>
<feature type="compositionally biased region" description="Basic and acidic residues" evidence="1">
    <location>
        <begin position="97"/>
        <end position="109"/>
    </location>
</feature>
<accession>A0A2T2NWI3</accession>
<dbReference type="Proteomes" id="UP000240883">
    <property type="component" value="Unassembled WGS sequence"/>
</dbReference>
<dbReference type="AlphaFoldDB" id="A0A2T2NWI3"/>
<organism evidence="2 3">
    <name type="scientific">Corynespora cassiicola Philippines</name>
    <dbReference type="NCBI Taxonomy" id="1448308"/>
    <lineage>
        <taxon>Eukaryota</taxon>
        <taxon>Fungi</taxon>
        <taxon>Dikarya</taxon>
        <taxon>Ascomycota</taxon>
        <taxon>Pezizomycotina</taxon>
        <taxon>Dothideomycetes</taxon>
        <taxon>Pleosporomycetidae</taxon>
        <taxon>Pleosporales</taxon>
        <taxon>Corynesporascaceae</taxon>
        <taxon>Corynespora</taxon>
    </lineage>
</organism>
<keyword evidence="3" id="KW-1185">Reference proteome</keyword>
<gene>
    <name evidence="2" type="ORF">BS50DRAFT_618665</name>
</gene>
<reference evidence="2 3" key="1">
    <citation type="journal article" date="2018" name="Front. Microbiol.">
        <title>Genome-Wide Analysis of Corynespora cassiicola Leaf Fall Disease Putative Effectors.</title>
        <authorList>
            <person name="Lopez D."/>
            <person name="Ribeiro S."/>
            <person name="Label P."/>
            <person name="Fumanal B."/>
            <person name="Venisse J.S."/>
            <person name="Kohler A."/>
            <person name="de Oliveira R.R."/>
            <person name="Labutti K."/>
            <person name="Lipzen A."/>
            <person name="Lail K."/>
            <person name="Bauer D."/>
            <person name="Ohm R.A."/>
            <person name="Barry K.W."/>
            <person name="Spatafora J."/>
            <person name="Grigoriev I.V."/>
            <person name="Martin F.M."/>
            <person name="Pujade-Renaud V."/>
        </authorList>
    </citation>
    <scope>NUCLEOTIDE SEQUENCE [LARGE SCALE GENOMIC DNA]</scope>
    <source>
        <strain evidence="2 3">Philippines</strain>
    </source>
</reference>
<feature type="compositionally biased region" description="Basic and acidic residues" evidence="1">
    <location>
        <begin position="60"/>
        <end position="73"/>
    </location>
</feature>
<name>A0A2T2NWI3_CORCC</name>
<feature type="region of interest" description="Disordered" evidence="1">
    <location>
        <begin position="50"/>
        <end position="111"/>
    </location>
</feature>
<dbReference type="OrthoDB" id="3799403at2759"/>
<sequence length="178" mass="20234">MPQVSDVLGWSAFLLLLLRYFGFGTFAIAYWDASVFVRVAIQVHAASRGSSLAAGGGGRRCRDGEAVEGDRRTRMASPRPRTPPSQQQQRRPSPPHPRQDVFDPKEGRQPKARISHMALMSMYEDIMATDAETIQHQQATIQSQQETIRSQREMVHRLRLLVEAQDSWIEEHLEEPLE</sequence>
<evidence type="ECO:0000256" key="1">
    <source>
        <dbReference type="SAM" id="MobiDB-lite"/>
    </source>
</evidence>
<evidence type="ECO:0000313" key="2">
    <source>
        <dbReference type="EMBL" id="PSN69636.1"/>
    </source>
</evidence>
<protein>
    <submittedName>
        <fullName evidence="2">Uncharacterized protein</fullName>
    </submittedName>
</protein>
<proteinExistence type="predicted"/>
<dbReference type="EMBL" id="KZ678132">
    <property type="protein sequence ID" value="PSN69636.1"/>
    <property type="molecule type" value="Genomic_DNA"/>
</dbReference>